<dbReference type="OrthoDB" id="193991at2759"/>
<keyword evidence="3" id="KW-1185">Reference proteome</keyword>
<gene>
    <name evidence="2" type="ORF">PECAL_3P00420</name>
</gene>
<dbReference type="SMART" id="SM00233">
    <property type="entry name" value="PH"/>
    <property type="match status" value="1"/>
</dbReference>
<dbReference type="EMBL" id="CAKKNE010000003">
    <property type="protein sequence ID" value="CAH0370173.1"/>
    <property type="molecule type" value="Genomic_DNA"/>
</dbReference>
<feature type="domain" description="PH" evidence="1">
    <location>
        <begin position="18"/>
        <end position="120"/>
    </location>
</feature>
<dbReference type="PROSITE" id="PS50003">
    <property type="entry name" value="PH_DOMAIN"/>
    <property type="match status" value="1"/>
</dbReference>
<dbReference type="InterPro" id="IPR001849">
    <property type="entry name" value="PH_domain"/>
</dbReference>
<accession>A0A8J2SH61</accession>
<dbReference type="SUPFAM" id="SSF50729">
    <property type="entry name" value="PH domain-like"/>
    <property type="match status" value="1"/>
</dbReference>
<protein>
    <recommendedName>
        <fullName evidence="1">PH domain-containing protein</fullName>
    </recommendedName>
</protein>
<dbReference type="Pfam" id="PF00169">
    <property type="entry name" value="PH"/>
    <property type="match status" value="1"/>
</dbReference>
<dbReference type="Gene3D" id="2.30.29.30">
    <property type="entry name" value="Pleckstrin-homology domain (PH domain)/Phosphotyrosine-binding domain (PTB)"/>
    <property type="match status" value="1"/>
</dbReference>
<evidence type="ECO:0000259" key="1">
    <source>
        <dbReference type="PROSITE" id="PS50003"/>
    </source>
</evidence>
<dbReference type="Proteomes" id="UP000789595">
    <property type="component" value="Unassembled WGS sequence"/>
</dbReference>
<evidence type="ECO:0000313" key="3">
    <source>
        <dbReference type="Proteomes" id="UP000789595"/>
    </source>
</evidence>
<dbReference type="InterPro" id="IPR011993">
    <property type="entry name" value="PH-like_dom_sf"/>
</dbReference>
<dbReference type="AlphaFoldDB" id="A0A8J2SH61"/>
<reference evidence="2" key="1">
    <citation type="submission" date="2021-11" db="EMBL/GenBank/DDBJ databases">
        <authorList>
            <consortium name="Genoscope - CEA"/>
            <person name="William W."/>
        </authorList>
    </citation>
    <scope>NUCLEOTIDE SEQUENCE</scope>
</reference>
<comment type="caution">
    <text evidence="2">The sequence shown here is derived from an EMBL/GenBank/DDBJ whole genome shotgun (WGS) entry which is preliminary data.</text>
</comment>
<sequence>MVTPRDTSSPRDGTKRRMVHTHGWVRRKVKNSDKWVRRWLEVNKHVLYSYQSCPADMPSARVMNMLDLRKTRTIDVVDGEEGLFVIVPQSADDAHPGYLMKAESRESALAWVAGLNAARDRESEKSGVGAARRPERGCCSLCFGSKRAPERDPLVQY</sequence>
<name>A0A8J2SH61_9STRA</name>
<evidence type="ECO:0000313" key="2">
    <source>
        <dbReference type="EMBL" id="CAH0370173.1"/>
    </source>
</evidence>
<dbReference type="CDD" id="cd00821">
    <property type="entry name" value="PH"/>
    <property type="match status" value="1"/>
</dbReference>
<organism evidence="2 3">
    <name type="scientific">Pelagomonas calceolata</name>
    <dbReference type="NCBI Taxonomy" id="35677"/>
    <lineage>
        <taxon>Eukaryota</taxon>
        <taxon>Sar</taxon>
        <taxon>Stramenopiles</taxon>
        <taxon>Ochrophyta</taxon>
        <taxon>Pelagophyceae</taxon>
        <taxon>Pelagomonadales</taxon>
        <taxon>Pelagomonadaceae</taxon>
        <taxon>Pelagomonas</taxon>
    </lineage>
</organism>
<proteinExistence type="predicted"/>